<dbReference type="AlphaFoldDB" id="A0A545UEA5"/>
<dbReference type="InterPro" id="IPR050418">
    <property type="entry name" value="D-iso_2-hydroxyacid_DH_PdxB"/>
</dbReference>
<feature type="domain" description="D-isomer specific 2-hydroxyacid dehydrogenase NAD-binding" evidence="6">
    <location>
        <begin position="108"/>
        <end position="286"/>
    </location>
</feature>
<sequence length="318" mass="34675">MKAVFLDYATIDKSIDFSCVHNAVDELVFFSHTTNSEIVDKAKSADIVLTNKVELDAACLAQLPNLKLICVTATGTNNVDLIAAKKHNIAVTNVSGYSTQSVAQHIFAYLLNVVNNVEFYLGNNRRRPWHQSQTFCQIDAPINELSGKTLGILGFGNLGAAVAKLAEAFAMKIVISERPGATNVRAGRIAFEEMLATADVVSVHCPLTEDTKSLFNQKTFDQMKRGSIFINTARGPIVDSDALVSSLKSKHIAHAIIDVLDNEPPEIDHPLLKNDIPNLTLTHHIAWGSMQAQQRLIDGVADNIQSFLGGEKLNRVEG</sequence>
<evidence type="ECO:0000256" key="4">
    <source>
        <dbReference type="RuleBase" id="RU003719"/>
    </source>
</evidence>
<keyword evidence="3" id="KW-0520">NAD</keyword>
<evidence type="ECO:0000313" key="7">
    <source>
        <dbReference type="EMBL" id="TQV87817.1"/>
    </source>
</evidence>
<dbReference type="InterPro" id="IPR029753">
    <property type="entry name" value="D-isomer_DH_CS"/>
</dbReference>
<protein>
    <submittedName>
        <fullName evidence="7">D-2-hydroxyacid dehydrogenase</fullName>
    </submittedName>
</protein>
<keyword evidence="2 4" id="KW-0560">Oxidoreductase</keyword>
<dbReference type="SUPFAM" id="SSF52283">
    <property type="entry name" value="Formate/glycerate dehydrogenase catalytic domain-like"/>
    <property type="match status" value="1"/>
</dbReference>
<dbReference type="InterPro" id="IPR036291">
    <property type="entry name" value="NAD(P)-bd_dom_sf"/>
</dbReference>
<organism evidence="7 8">
    <name type="scientific">Aliikangiella coralliicola</name>
    <dbReference type="NCBI Taxonomy" id="2592383"/>
    <lineage>
        <taxon>Bacteria</taxon>
        <taxon>Pseudomonadati</taxon>
        <taxon>Pseudomonadota</taxon>
        <taxon>Gammaproteobacteria</taxon>
        <taxon>Oceanospirillales</taxon>
        <taxon>Pleioneaceae</taxon>
        <taxon>Aliikangiella</taxon>
    </lineage>
</organism>
<dbReference type="RefSeq" id="WP_142893478.1">
    <property type="nucleotide sequence ID" value="NZ_ML660163.1"/>
</dbReference>
<evidence type="ECO:0000256" key="2">
    <source>
        <dbReference type="ARBA" id="ARBA00023002"/>
    </source>
</evidence>
<dbReference type="SUPFAM" id="SSF51735">
    <property type="entry name" value="NAD(P)-binding Rossmann-fold domains"/>
    <property type="match status" value="1"/>
</dbReference>
<evidence type="ECO:0000259" key="5">
    <source>
        <dbReference type="Pfam" id="PF00389"/>
    </source>
</evidence>
<proteinExistence type="inferred from homology"/>
<dbReference type="OrthoDB" id="9805416at2"/>
<dbReference type="Proteomes" id="UP000315439">
    <property type="component" value="Unassembled WGS sequence"/>
</dbReference>
<dbReference type="InterPro" id="IPR006139">
    <property type="entry name" value="D-isomer_2_OHA_DH_cat_dom"/>
</dbReference>
<feature type="domain" description="D-isomer specific 2-hydroxyacid dehydrogenase catalytic" evidence="5">
    <location>
        <begin position="22"/>
        <end position="315"/>
    </location>
</feature>
<comment type="caution">
    <text evidence="7">The sequence shown here is derived from an EMBL/GenBank/DDBJ whole genome shotgun (WGS) entry which is preliminary data.</text>
</comment>
<dbReference type="GO" id="GO:0016616">
    <property type="term" value="F:oxidoreductase activity, acting on the CH-OH group of donors, NAD or NADP as acceptor"/>
    <property type="evidence" value="ECO:0007669"/>
    <property type="project" value="InterPro"/>
</dbReference>
<dbReference type="PROSITE" id="PS00671">
    <property type="entry name" value="D_2_HYDROXYACID_DH_3"/>
    <property type="match status" value="1"/>
</dbReference>
<dbReference type="GO" id="GO:0051287">
    <property type="term" value="F:NAD binding"/>
    <property type="evidence" value="ECO:0007669"/>
    <property type="project" value="InterPro"/>
</dbReference>
<dbReference type="InterPro" id="IPR006140">
    <property type="entry name" value="D-isomer_DH_NAD-bd"/>
</dbReference>
<dbReference type="CDD" id="cd12162">
    <property type="entry name" value="2-Hacid_dh_4"/>
    <property type="match status" value="1"/>
</dbReference>
<dbReference type="PANTHER" id="PTHR43761">
    <property type="entry name" value="D-ISOMER SPECIFIC 2-HYDROXYACID DEHYDROGENASE FAMILY PROTEIN (AFU_ORTHOLOGUE AFUA_1G13630)"/>
    <property type="match status" value="1"/>
</dbReference>
<evidence type="ECO:0000256" key="1">
    <source>
        <dbReference type="ARBA" id="ARBA00005854"/>
    </source>
</evidence>
<dbReference type="Pfam" id="PF02826">
    <property type="entry name" value="2-Hacid_dh_C"/>
    <property type="match status" value="1"/>
</dbReference>
<name>A0A545UEA5_9GAMM</name>
<dbReference type="Pfam" id="PF00389">
    <property type="entry name" value="2-Hacid_dh"/>
    <property type="match status" value="1"/>
</dbReference>
<accession>A0A545UEA5</accession>
<dbReference type="EMBL" id="VIKS01000006">
    <property type="protein sequence ID" value="TQV87817.1"/>
    <property type="molecule type" value="Genomic_DNA"/>
</dbReference>
<evidence type="ECO:0000259" key="6">
    <source>
        <dbReference type="Pfam" id="PF02826"/>
    </source>
</evidence>
<evidence type="ECO:0000313" key="8">
    <source>
        <dbReference type="Proteomes" id="UP000315439"/>
    </source>
</evidence>
<evidence type="ECO:0000256" key="3">
    <source>
        <dbReference type="ARBA" id="ARBA00023027"/>
    </source>
</evidence>
<dbReference type="Gene3D" id="3.40.50.720">
    <property type="entry name" value="NAD(P)-binding Rossmann-like Domain"/>
    <property type="match status" value="2"/>
</dbReference>
<dbReference type="PROSITE" id="PS00670">
    <property type="entry name" value="D_2_HYDROXYACID_DH_2"/>
    <property type="match status" value="1"/>
</dbReference>
<gene>
    <name evidence="7" type="ORF">FLL46_10560</name>
</gene>
<keyword evidence="8" id="KW-1185">Reference proteome</keyword>
<comment type="similarity">
    <text evidence="1 4">Belongs to the D-isomer specific 2-hydroxyacid dehydrogenase family.</text>
</comment>
<reference evidence="7 8" key="1">
    <citation type="submission" date="2019-07" db="EMBL/GenBank/DDBJ databases">
        <title>Draft genome for Aliikangiella sp. M105.</title>
        <authorList>
            <person name="Wang G."/>
        </authorList>
    </citation>
    <scope>NUCLEOTIDE SEQUENCE [LARGE SCALE GENOMIC DNA]</scope>
    <source>
        <strain evidence="7 8">M105</strain>
    </source>
</reference>
<dbReference type="PANTHER" id="PTHR43761:SF1">
    <property type="entry name" value="D-ISOMER SPECIFIC 2-HYDROXYACID DEHYDROGENASE CATALYTIC DOMAIN-CONTAINING PROTEIN-RELATED"/>
    <property type="match status" value="1"/>
</dbReference>